<dbReference type="AlphaFoldDB" id="A0A4C1WUW5"/>
<evidence type="ECO:0000313" key="2">
    <source>
        <dbReference type="Proteomes" id="UP000299102"/>
    </source>
</evidence>
<organism evidence="1 2">
    <name type="scientific">Eumeta variegata</name>
    <name type="common">Bagworm moth</name>
    <name type="synonym">Eumeta japonica</name>
    <dbReference type="NCBI Taxonomy" id="151549"/>
    <lineage>
        <taxon>Eukaryota</taxon>
        <taxon>Metazoa</taxon>
        <taxon>Ecdysozoa</taxon>
        <taxon>Arthropoda</taxon>
        <taxon>Hexapoda</taxon>
        <taxon>Insecta</taxon>
        <taxon>Pterygota</taxon>
        <taxon>Neoptera</taxon>
        <taxon>Endopterygota</taxon>
        <taxon>Lepidoptera</taxon>
        <taxon>Glossata</taxon>
        <taxon>Ditrysia</taxon>
        <taxon>Tineoidea</taxon>
        <taxon>Psychidae</taxon>
        <taxon>Oiketicinae</taxon>
        <taxon>Eumeta</taxon>
    </lineage>
</organism>
<dbReference type="STRING" id="151549.A0A4C1WUW5"/>
<dbReference type="EMBL" id="BGZK01000652">
    <property type="protein sequence ID" value="GBP54660.1"/>
    <property type="molecule type" value="Genomic_DNA"/>
</dbReference>
<proteinExistence type="predicted"/>
<reference evidence="1 2" key="1">
    <citation type="journal article" date="2019" name="Commun. Biol.">
        <title>The bagworm genome reveals a unique fibroin gene that provides high tensile strength.</title>
        <authorList>
            <person name="Kono N."/>
            <person name="Nakamura H."/>
            <person name="Ohtoshi R."/>
            <person name="Tomita M."/>
            <person name="Numata K."/>
            <person name="Arakawa K."/>
        </authorList>
    </citation>
    <scope>NUCLEOTIDE SEQUENCE [LARGE SCALE GENOMIC DNA]</scope>
</reference>
<dbReference type="Proteomes" id="UP000299102">
    <property type="component" value="Unassembled WGS sequence"/>
</dbReference>
<gene>
    <name evidence="1" type="primary">ARPP19</name>
    <name evidence="1" type="ORF">EVAR_47162_1</name>
</gene>
<protein>
    <submittedName>
        <fullName evidence="1">cAMP-regulated phosphoprotein 19</fullName>
    </submittedName>
</protein>
<name>A0A4C1WUW5_EUMVA</name>
<dbReference type="OrthoDB" id="5949865at2759"/>
<comment type="caution">
    <text evidence="1">The sequence shown here is derived from an EMBL/GenBank/DDBJ whole genome shotgun (WGS) entry which is preliminary data.</text>
</comment>
<sequence>MSDSPDQNEPPKDPRELEKLEEAKLKAKFPNAVLGRGPGGPGGHSAFLQKRLAKGQKFFDSGDYQMAKQRPGSLAAPFKAAAPKLPTDSQAHIIEWLSETDKEGILDDFSNSNNKQDVVDEQNRVMILISTMHDDATIDGDTGDEQNPEMITYYNHMNNNADLVDKMCSLYDVYYNLLNISTFNAICMYVANKNYVTVRHGDFRIGLSLS</sequence>
<evidence type="ECO:0000313" key="1">
    <source>
        <dbReference type="EMBL" id="GBP54660.1"/>
    </source>
</evidence>
<keyword evidence="2" id="KW-1185">Reference proteome</keyword>
<accession>A0A4C1WUW5</accession>